<reference evidence="2 3" key="1">
    <citation type="journal article" date="2012" name="BMC Genomics">
        <title>Genomic sequence analysis and characterization of Sneathia amnii sp. nov.</title>
        <authorList>
            <consortium name="Vaginal Microbiome Consortium (additional members)"/>
            <person name="Harwich M.D.Jr."/>
            <person name="Serrano M.G."/>
            <person name="Fettweis J.M."/>
            <person name="Alves J.M."/>
            <person name="Reimers M.A."/>
            <person name="Buck G.A."/>
            <person name="Jefferson K.K."/>
        </authorList>
    </citation>
    <scope>NUCLEOTIDE SEQUENCE [LARGE SCALE GENOMIC DNA]</scope>
    <source>
        <strain evidence="2 3">SN35</strain>
    </source>
</reference>
<dbReference type="STRING" id="187101.VC03_04670"/>
<evidence type="ECO:0000259" key="1">
    <source>
        <dbReference type="PROSITE" id="PS51186"/>
    </source>
</evidence>
<dbReference type="RefSeq" id="WP_046328888.1">
    <property type="nucleotide sequence ID" value="NZ_CP011280.1"/>
</dbReference>
<dbReference type="Proteomes" id="UP000033103">
    <property type="component" value="Chromosome"/>
</dbReference>
<dbReference type="InterPro" id="IPR016181">
    <property type="entry name" value="Acyl_CoA_acyltransferase"/>
</dbReference>
<keyword evidence="3" id="KW-1185">Reference proteome</keyword>
<protein>
    <recommendedName>
        <fullName evidence="1">N-acetyltransferase domain-containing protein</fullName>
    </recommendedName>
</protein>
<dbReference type="InterPro" id="IPR000182">
    <property type="entry name" value="GNAT_dom"/>
</dbReference>
<evidence type="ECO:0000313" key="3">
    <source>
        <dbReference type="Proteomes" id="UP000033103"/>
    </source>
</evidence>
<dbReference type="PATRIC" id="fig|1069640.6.peg.924"/>
<name>A0A0E3UU16_9FUSO</name>
<dbReference type="AlphaFoldDB" id="A0A0E3UU16"/>
<dbReference type="Gene3D" id="3.40.630.30">
    <property type="match status" value="1"/>
</dbReference>
<dbReference type="EMBL" id="CP011280">
    <property type="protein sequence ID" value="AKC95784.1"/>
    <property type="molecule type" value="Genomic_DNA"/>
</dbReference>
<gene>
    <name evidence="2" type="ORF">VC03_04670</name>
</gene>
<accession>A0A0E3UU16</accession>
<evidence type="ECO:0000313" key="2">
    <source>
        <dbReference type="EMBL" id="AKC95784.1"/>
    </source>
</evidence>
<dbReference type="PROSITE" id="PS51186">
    <property type="entry name" value="GNAT"/>
    <property type="match status" value="1"/>
</dbReference>
<dbReference type="HOGENOM" id="CLU_013985_13_0_0"/>
<dbReference type="GO" id="GO:0016747">
    <property type="term" value="F:acyltransferase activity, transferring groups other than amino-acyl groups"/>
    <property type="evidence" value="ECO:0007669"/>
    <property type="project" value="InterPro"/>
</dbReference>
<sequence length="171" mass="19934">MEIRKSNISDIPRLLEISNDAKEFMKKNGLNQWNNGYPNEKTFKNDVLDDIGYCVVKENIVIGYFALVFGKEKTYEKTYEGNFKYTGDYSTIHRLMICGDYRGKNLTKDIFLYIQKLTQDKLVQFVRIDTHKDNIPMKKAIFSNGFKYSAIIHVEDGSERMAFEKEVNNGL</sequence>
<dbReference type="OrthoDB" id="9796381at2"/>
<feature type="domain" description="N-acetyltransferase" evidence="1">
    <location>
        <begin position="1"/>
        <end position="166"/>
    </location>
</feature>
<dbReference type="SUPFAM" id="SSF55729">
    <property type="entry name" value="Acyl-CoA N-acyltransferases (Nat)"/>
    <property type="match status" value="1"/>
</dbReference>
<organism evidence="2 3">
    <name type="scientific">Sneathia vaginalis</name>
    <dbReference type="NCBI Taxonomy" id="187101"/>
    <lineage>
        <taxon>Bacteria</taxon>
        <taxon>Fusobacteriati</taxon>
        <taxon>Fusobacteriota</taxon>
        <taxon>Fusobacteriia</taxon>
        <taxon>Fusobacteriales</taxon>
        <taxon>Leptotrichiaceae</taxon>
        <taxon>Sneathia</taxon>
    </lineage>
</organism>
<proteinExistence type="predicted"/>
<dbReference type="KEGG" id="sns:VC03_04670"/>